<keyword evidence="3" id="KW-1185">Reference proteome</keyword>
<evidence type="ECO:0000313" key="3">
    <source>
        <dbReference type="Proteomes" id="UP000613030"/>
    </source>
</evidence>
<dbReference type="PANTHER" id="PTHR43581">
    <property type="entry name" value="ATP/GTP PHOSPHATASE"/>
    <property type="match status" value="1"/>
</dbReference>
<accession>A0ABS1KNC8</accession>
<sequence>MVIGLLVRNFKTYSGINYIPLTQGQNFCGLVGNNGIGKSSVLEALDCFFNNKQWSHNVITKKSGIQKTRPHVVPIFLIKTEEISAGNRELAIKLSEYIWELDENDINISQNKLHFKTFQEQLVALKRTFDKDNYLLLPLGQSYDGVSNLSIFNTKKLGELFITNFDKALLQMADTELSIFDPLVIELKEKFEYIYIPKDIDPESFTQLETKEIQSLMGETLIDIVEKCVPQNKIQEINGSLNQFIESLSSILEEYSFRTVGERQVNLRKHDVYKLIIEAYFKIRKLHKKEGDHWLEMASLSSGEKQKAIIEIAYQFLKNQKKNTDRIILAIDEPESSLHMSACYDQFNKLFEISLLCRQLIFTTHWYGFIPTVEDGCVSVISKRGGEHVFDSVGIGSYREAIKQSNRTSQGKLPYDIRLKSINDFVQSVITSILTDEPYNWLICEGTSEKIYFEKYLKDIKKDKKLRIIPVGGASEIKRIYNNLQVAYEDFRKEIKGKVILISDTDTEIVQYATRDELKNLICFRMVNTEKNRRTELVRMDSTLVSPKTEIEDALNGKLFYQTLLDFQNDHPDIQNVLSDVNDPLEEAAYFALDLSPSKRKILENFFDSGNIKFEFANRYASRISDEFSVPGWIDDIKKLY</sequence>
<comment type="caution">
    <text evidence="2">The sequence shown here is derived from an EMBL/GenBank/DDBJ whole genome shotgun (WGS) entry which is preliminary data.</text>
</comment>
<dbReference type="InterPro" id="IPR027417">
    <property type="entry name" value="P-loop_NTPase"/>
</dbReference>
<dbReference type="PANTHER" id="PTHR43581:SF4">
    <property type="entry name" value="ATP_GTP PHOSPHATASE"/>
    <property type="match status" value="1"/>
</dbReference>
<name>A0ABS1KNC8_9BACT</name>
<dbReference type="InterPro" id="IPR041685">
    <property type="entry name" value="AAA_GajA/Old/RecF-like"/>
</dbReference>
<evidence type="ECO:0000259" key="1">
    <source>
        <dbReference type="Pfam" id="PF13175"/>
    </source>
</evidence>
<dbReference type="EMBL" id="JAERRB010000002">
    <property type="protein sequence ID" value="MBL0740988.1"/>
    <property type="molecule type" value="Genomic_DNA"/>
</dbReference>
<organism evidence="2 3">
    <name type="scientific">Chryseolinea lacunae</name>
    <dbReference type="NCBI Taxonomy" id="2801331"/>
    <lineage>
        <taxon>Bacteria</taxon>
        <taxon>Pseudomonadati</taxon>
        <taxon>Bacteroidota</taxon>
        <taxon>Cytophagia</taxon>
        <taxon>Cytophagales</taxon>
        <taxon>Fulvivirgaceae</taxon>
        <taxon>Chryseolinea</taxon>
    </lineage>
</organism>
<dbReference type="RefSeq" id="WP_202008354.1">
    <property type="nucleotide sequence ID" value="NZ_JAERRB010000002.1"/>
</dbReference>
<dbReference type="SUPFAM" id="SSF52540">
    <property type="entry name" value="P-loop containing nucleoside triphosphate hydrolases"/>
    <property type="match status" value="1"/>
</dbReference>
<dbReference type="InterPro" id="IPR051396">
    <property type="entry name" value="Bact_Antivir_Def_Nuclease"/>
</dbReference>
<dbReference type="Proteomes" id="UP000613030">
    <property type="component" value="Unassembled WGS sequence"/>
</dbReference>
<gene>
    <name evidence="2" type="ORF">JI741_07140</name>
</gene>
<protein>
    <submittedName>
        <fullName evidence="2">AAA family ATPase</fullName>
    </submittedName>
</protein>
<dbReference type="CDD" id="cd00267">
    <property type="entry name" value="ABC_ATPase"/>
    <property type="match status" value="1"/>
</dbReference>
<reference evidence="2 3" key="1">
    <citation type="submission" date="2021-01" db="EMBL/GenBank/DDBJ databases">
        <title>Chryseolinea sp. Jin1 Genome sequencing and assembly.</title>
        <authorList>
            <person name="Kim I."/>
        </authorList>
    </citation>
    <scope>NUCLEOTIDE SEQUENCE [LARGE SCALE GENOMIC DNA]</scope>
    <source>
        <strain evidence="2 3">Jin1</strain>
    </source>
</reference>
<dbReference type="Gene3D" id="3.40.50.300">
    <property type="entry name" value="P-loop containing nucleotide triphosphate hydrolases"/>
    <property type="match status" value="2"/>
</dbReference>
<evidence type="ECO:0000313" key="2">
    <source>
        <dbReference type="EMBL" id="MBL0740988.1"/>
    </source>
</evidence>
<dbReference type="Pfam" id="PF13175">
    <property type="entry name" value="AAA_15"/>
    <property type="match status" value="1"/>
</dbReference>
<proteinExistence type="predicted"/>
<feature type="domain" description="Endonuclease GajA/Old nuclease/RecF-like AAA" evidence="1">
    <location>
        <begin position="5"/>
        <end position="365"/>
    </location>
</feature>